<evidence type="ECO:0000313" key="3">
    <source>
        <dbReference type="Proteomes" id="UP001372338"/>
    </source>
</evidence>
<keyword evidence="3" id="KW-1185">Reference proteome</keyword>
<evidence type="ECO:0000313" key="2">
    <source>
        <dbReference type="EMBL" id="KAK7232555.1"/>
    </source>
</evidence>
<dbReference type="AlphaFoldDB" id="A0AAN9DPW3"/>
<sequence>MLHSLTLLLEKGERTFSILVRKGSSLELSLSSGLLAPYPKPSGMSSIQALPLPQQICGNQRGRRGRWNNVQAMTTQQQQSASQQRQFHSQTYQQSQVQSQPPPQQDSCAPLQLGQQKKYPSSQQDPNQQPHQQSTAPKQPLVTIPSPMVMPIFVVKNPQLSSTTPNISVLEVADSREPLTSSLETTYATPRQAAVGAPIDMAGKPSRRAIPHLARSIPLRLDALCINTRPLCYRQHQSGSATESDDLDDTTSAVSESLLPESLPLESLLPRTFFSAFSNPFGHRFDKIPQPLMFADGVRRQHLKDYPNFDNFICIKCNQHALEYQKWKPSIAGGLGALVAVPVIAQPNRVASLSRAIPVSCEPIGESLHGVPFLPTCERVRLLGIAGIVDPLRFAPRIPSHLQSVMTPEAFILHVAELAGSEHPVCWAFPGLKKSVQPKMGVSSRLPARQIRMQELELLYPQHPSKRDAFTRAFHQKEAFLQSAPLPLFCGSRRNKNWVVSGLLY</sequence>
<feature type="compositionally biased region" description="Low complexity" evidence="1">
    <location>
        <begin position="120"/>
        <end position="134"/>
    </location>
</feature>
<evidence type="ECO:0000256" key="1">
    <source>
        <dbReference type="SAM" id="MobiDB-lite"/>
    </source>
</evidence>
<organism evidence="2 3">
    <name type="scientific">Crotalaria pallida</name>
    <name type="common">Smooth rattlebox</name>
    <name type="synonym">Crotalaria striata</name>
    <dbReference type="NCBI Taxonomy" id="3830"/>
    <lineage>
        <taxon>Eukaryota</taxon>
        <taxon>Viridiplantae</taxon>
        <taxon>Streptophyta</taxon>
        <taxon>Embryophyta</taxon>
        <taxon>Tracheophyta</taxon>
        <taxon>Spermatophyta</taxon>
        <taxon>Magnoliopsida</taxon>
        <taxon>eudicotyledons</taxon>
        <taxon>Gunneridae</taxon>
        <taxon>Pentapetalae</taxon>
        <taxon>rosids</taxon>
        <taxon>fabids</taxon>
        <taxon>Fabales</taxon>
        <taxon>Fabaceae</taxon>
        <taxon>Papilionoideae</taxon>
        <taxon>50 kb inversion clade</taxon>
        <taxon>genistoids sensu lato</taxon>
        <taxon>core genistoids</taxon>
        <taxon>Crotalarieae</taxon>
        <taxon>Crotalaria</taxon>
    </lineage>
</organism>
<comment type="caution">
    <text evidence="2">The sequence shown here is derived from an EMBL/GenBank/DDBJ whole genome shotgun (WGS) entry which is preliminary data.</text>
</comment>
<feature type="compositionally biased region" description="Low complexity" evidence="1">
    <location>
        <begin position="76"/>
        <end position="110"/>
    </location>
</feature>
<protein>
    <submittedName>
        <fullName evidence="2">Uncharacterized protein</fullName>
    </submittedName>
</protein>
<dbReference type="EMBL" id="JAYWIO010000107">
    <property type="protein sequence ID" value="KAK7232555.1"/>
    <property type="molecule type" value="Genomic_DNA"/>
</dbReference>
<proteinExistence type="predicted"/>
<gene>
    <name evidence="2" type="ORF">RIF29_47819</name>
</gene>
<feature type="region of interest" description="Disordered" evidence="1">
    <location>
        <begin position="73"/>
        <end position="143"/>
    </location>
</feature>
<dbReference type="Proteomes" id="UP001372338">
    <property type="component" value="Unassembled WGS sequence"/>
</dbReference>
<reference evidence="2 3" key="1">
    <citation type="submission" date="2024-01" db="EMBL/GenBank/DDBJ databases">
        <title>The genomes of 5 underutilized Papilionoideae crops provide insights into root nodulation and disease resistanc.</title>
        <authorList>
            <person name="Yuan L."/>
        </authorList>
    </citation>
    <scope>NUCLEOTIDE SEQUENCE [LARGE SCALE GENOMIC DNA]</scope>
    <source>
        <strain evidence="2">ZHUSHIDOU_FW_LH</strain>
        <tissue evidence="2">Leaf</tissue>
    </source>
</reference>
<name>A0AAN9DPW3_CROPI</name>
<accession>A0AAN9DPW3</accession>